<keyword evidence="3 6" id="KW-0812">Transmembrane</keyword>
<dbReference type="Proteomes" id="UP000215224">
    <property type="component" value="Chromosome"/>
</dbReference>
<dbReference type="AlphaFoldDB" id="A0A223KXV3"/>
<feature type="transmembrane region" description="Helical" evidence="6">
    <location>
        <begin position="316"/>
        <end position="334"/>
    </location>
</feature>
<evidence type="ECO:0000313" key="8">
    <source>
        <dbReference type="Proteomes" id="UP000215224"/>
    </source>
</evidence>
<evidence type="ECO:0000313" key="7">
    <source>
        <dbReference type="EMBL" id="AST94289.1"/>
    </source>
</evidence>
<accession>A0A223KXV3</accession>
<evidence type="ECO:0000256" key="6">
    <source>
        <dbReference type="SAM" id="Phobius"/>
    </source>
</evidence>
<feature type="transmembrane region" description="Helical" evidence="6">
    <location>
        <begin position="32"/>
        <end position="50"/>
    </location>
</feature>
<dbReference type="GO" id="GO:0022857">
    <property type="term" value="F:transmembrane transporter activity"/>
    <property type="evidence" value="ECO:0007669"/>
    <property type="project" value="InterPro"/>
</dbReference>
<feature type="transmembrane region" description="Helical" evidence="6">
    <location>
        <begin position="80"/>
        <end position="105"/>
    </location>
</feature>
<proteinExistence type="inferred from homology"/>
<dbReference type="PANTHER" id="PTHR37814:SF1">
    <property type="entry name" value="MEMBRANE PROTEIN"/>
    <property type="match status" value="1"/>
</dbReference>
<feature type="transmembrane region" description="Helical" evidence="6">
    <location>
        <begin position="289"/>
        <end position="310"/>
    </location>
</feature>
<dbReference type="STRING" id="1314751.GCA_001591425_00857"/>
<keyword evidence="5 6" id="KW-0472">Membrane</keyword>
<feature type="transmembrane region" description="Helical" evidence="6">
    <location>
        <begin position="136"/>
        <end position="159"/>
    </location>
</feature>
<feature type="transmembrane region" description="Helical" evidence="6">
    <location>
        <begin position="111"/>
        <end position="129"/>
    </location>
</feature>
<dbReference type="GO" id="GO:0016020">
    <property type="term" value="C:membrane"/>
    <property type="evidence" value="ECO:0007669"/>
    <property type="project" value="UniProtKB-SubCell"/>
</dbReference>
<evidence type="ECO:0000256" key="3">
    <source>
        <dbReference type="ARBA" id="ARBA00022692"/>
    </source>
</evidence>
<sequence length="342" mass="37718">MEAFQIAAVYVGTIVGAGFATGKEIVQFFTQYGSIGFITILITGFLFIWLGTKMMLIAKDIGAASYQQFNEYLFGKKIGLIVNIFMLVILICVAAVMLSGAGAVFSEQLGWSFQIGLILTIILALITVFKGVKGLVSVNIIVVPILIIFSIVISVDAVVDHGFSFMKGENGTNSIWRSLFAPILYGSLNIALAQPVLVPLAREINDDWVIKRGGFIGGLLLCFILLTCHISLSSLPNFTQYEIPMAEVVKVSLVSMYGFYVIVIYGEIFTSVVSNLFGIQKQLETVLSIPKHFITFAIVSIIYIISQIGYATLIEHLYPFFGYLSLLLLFLLIMKKRRKTLL</sequence>
<feature type="transmembrane region" description="Helical" evidence="6">
    <location>
        <begin position="255"/>
        <end position="277"/>
    </location>
</feature>
<comment type="subcellular location">
    <subcellularLocation>
        <location evidence="1">Membrane</location>
        <topology evidence="1">Multi-pass membrane protein</topology>
    </subcellularLocation>
</comment>
<evidence type="ECO:0000256" key="5">
    <source>
        <dbReference type="ARBA" id="ARBA00023136"/>
    </source>
</evidence>
<gene>
    <name evidence="7" type="ORF">BC6307_09220</name>
</gene>
<keyword evidence="8" id="KW-1185">Reference proteome</keyword>
<dbReference type="InterPro" id="IPR004761">
    <property type="entry name" value="Spore_GerAB"/>
</dbReference>
<dbReference type="PANTHER" id="PTHR37814">
    <property type="entry name" value="CONSERVED MEMBRANE PROTEIN"/>
    <property type="match status" value="1"/>
</dbReference>
<comment type="similarity">
    <text evidence="2">Belongs to the sodium:solute symporter (SSF) (TC 2.A.21) family.</text>
</comment>
<evidence type="ECO:0000256" key="1">
    <source>
        <dbReference type="ARBA" id="ARBA00004141"/>
    </source>
</evidence>
<dbReference type="InterPro" id="IPR038728">
    <property type="entry name" value="YkvI-like"/>
</dbReference>
<dbReference type="GO" id="GO:0009847">
    <property type="term" value="P:spore germination"/>
    <property type="evidence" value="ECO:0007669"/>
    <property type="project" value="InterPro"/>
</dbReference>
<evidence type="ECO:0000256" key="4">
    <source>
        <dbReference type="ARBA" id="ARBA00022989"/>
    </source>
</evidence>
<dbReference type="EMBL" id="CP018866">
    <property type="protein sequence ID" value="AST94289.1"/>
    <property type="molecule type" value="Genomic_DNA"/>
</dbReference>
<protein>
    <recommendedName>
        <fullName evidence="9">Transporter</fullName>
    </recommendedName>
</protein>
<evidence type="ECO:0008006" key="9">
    <source>
        <dbReference type="Google" id="ProtNLM"/>
    </source>
</evidence>
<reference evidence="7 8" key="1">
    <citation type="submission" date="2016-12" db="EMBL/GenBank/DDBJ databases">
        <title>The whole genome sequencing and assembly of Bacillus cohnii DSM 6307T strain.</title>
        <authorList>
            <person name="Lee Y.-J."/>
            <person name="Yi H."/>
            <person name="Bahn Y.-S."/>
            <person name="Kim J.F."/>
            <person name="Lee D.-W."/>
        </authorList>
    </citation>
    <scope>NUCLEOTIDE SEQUENCE [LARGE SCALE GENOMIC DNA]</scope>
    <source>
        <strain evidence="7 8">DSM 6307</strain>
    </source>
</reference>
<dbReference type="KEGG" id="bcoh:BC6307_09220"/>
<dbReference type="PROSITE" id="PS50283">
    <property type="entry name" value="NA_SOLUT_SYMP_3"/>
    <property type="match status" value="1"/>
</dbReference>
<organism evidence="7 8">
    <name type="scientific">Sutcliffiella cohnii</name>
    <dbReference type="NCBI Taxonomy" id="33932"/>
    <lineage>
        <taxon>Bacteria</taxon>
        <taxon>Bacillati</taxon>
        <taxon>Bacillota</taxon>
        <taxon>Bacilli</taxon>
        <taxon>Bacillales</taxon>
        <taxon>Bacillaceae</taxon>
        <taxon>Sutcliffiella</taxon>
    </lineage>
</organism>
<name>A0A223KXV3_9BACI</name>
<dbReference type="Pfam" id="PF03845">
    <property type="entry name" value="Spore_permease"/>
    <property type="match status" value="1"/>
</dbReference>
<dbReference type="RefSeq" id="WP_157076596.1">
    <property type="nucleotide sequence ID" value="NZ_CP018866.1"/>
</dbReference>
<evidence type="ECO:0000256" key="2">
    <source>
        <dbReference type="ARBA" id="ARBA00006434"/>
    </source>
</evidence>
<dbReference type="Gene3D" id="1.20.1730.10">
    <property type="entry name" value="Sodium/glucose cotransporter"/>
    <property type="match status" value="1"/>
</dbReference>
<feature type="transmembrane region" description="Helical" evidence="6">
    <location>
        <begin position="179"/>
        <end position="201"/>
    </location>
</feature>
<keyword evidence="4 6" id="KW-1133">Transmembrane helix</keyword>
<dbReference type="InterPro" id="IPR038377">
    <property type="entry name" value="Na/Glc_symporter_sf"/>
</dbReference>
<dbReference type="InterPro" id="IPR001734">
    <property type="entry name" value="Na/solute_symporter"/>
</dbReference>
<feature type="transmembrane region" description="Helical" evidence="6">
    <location>
        <begin position="213"/>
        <end position="235"/>
    </location>
</feature>